<evidence type="ECO:0000313" key="2">
    <source>
        <dbReference type="Proteomes" id="UP000011971"/>
    </source>
</evidence>
<comment type="caution">
    <text evidence="1">The sequence shown here is derived from an EMBL/GenBank/DDBJ whole genome shotgun (WGS) entry which is preliminary data.</text>
</comment>
<dbReference type="RefSeq" id="WP_006471891.1">
    <property type="nucleotide sequence ID" value="NZ_AOGE01000035.1"/>
</dbReference>
<dbReference type="EMBL" id="AOGE01000035">
    <property type="protein sequence ID" value="ELT48561.1"/>
    <property type="molecule type" value="Genomic_DNA"/>
</dbReference>
<organism evidence="1 2">
    <name type="scientific">Brucella intermedia M86</name>
    <dbReference type="NCBI Taxonomy" id="1234597"/>
    <lineage>
        <taxon>Bacteria</taxon>
        <taxon>Pseudomonadati</taxon>
        <taxon>Pseudomonadota</taxon>
        <taxon>Alphaproteobacteria</taxon>
        <taxon>Hyphomicrobiales</taxon>
        <taxon>Brucellaceae</taxon>
        <taxon>Brucella/Ochrobactrum group</taxon>
        <taxon>Brucella</taxon>
    </lineage>
</organism>
<accession>M5JYD8</accession>
<dbReference type="AlphaFoldDB" id="M5JYD8"/>
<protein>
    <submittedName>
        <fullName evidence="1">Uncharacterized protein</fullName>
    </submittedName>
</protein>
<proteinExistence type="predicted"/>
<name>M5JYD8_9HYPH</name>
<gene>
    <name evidence="1" type="ORF">D584_13974</name>
</gene>
<evidence type="ECO:0000313" key="1">
    <source>
        <dbReference type="EMBL" id="ELT48561.1"/>
    </source>
</evidence>
<reference evidence="1 2" key="1">
    <citation type="journal article" date="2013" name="Gut Pathog.">
        <title>Draft genome of Ochrobactrum intermedium strain M86 isolated from non-ulcer dyspeptic individual from India.</title>
        <authorList>
            <person name="Kulkarni G."/>
            <person name="Dhotre D."/>
            <person name="Dharne M."/>
            <person name="Shetty S."/>
            <person name="Chowdhury S."/>
            <person name="Misra V."/>
            <person name="Misra S."/>
            <person name="Patole M."/>
            <person name="Shouche Y."/>
        </authorList>
    </citation>
    <scope>NUCLEOTIDE SEQUENCE [LARGE SCALE GENOMIC DNA]</scope>
    <source>
        <strain evidence="1 2">M86</strain>
    </source>
</reference>
<sequence>MPKSALDYVIDEYINERKSSQKTGELYQKLHGDKPLTADQIEGAHKHINELSNCELIELLDKAGLLVRKGD</sequence>
<dbReference type="Proteomes" id="UP000011971">
    <property type="component" value="Unassembled WGS sequence"/>
</dbReference>